<dbReference type="GO" id="GO:1990072">
    <property type="term" value="C:TRAPPIII protein complex"/>
    <property type="evidence" value="ECO:0007669"/>
    <property type="project" value="TreeGrafter"/>
</dbReference>
<dbReference type="Proteomes" id="UP000030669">
    <property type="component" value="Unassembled WGS sequence"/>
</dbReference>
<dbReference type="eggNOG" id="KOG1938">
    <property type="taxonomic scope" value="Eukaryota"/>
</dbReference>
<organism evidence="4 5">
    <name type="scientific">Gloeophyllum trabeum (strain ATCC 11539 / FP-39264 / Madison 617)</name>
    <name type="common">Brown rot fungus</name>
    <dbReference type="NCBI Taxonomy" id="670483"/>
    <lineage>
        <taxon>Eukaryota</taxon>
        <taxon>Fungi</taxon>
        <taxon>Dikarya</taxon>
        <taxon>Basidiomycota</taxon>
        <taxon>Agaricomycotina</taxon>
        <taxon>Agaricomycetes</taxon>
        <taxon>Gloeophyllales</taxon>
        <taxon>Gloeophyllaceae</taxon>
        <taxon>Gloeophyllum</taxon>
    </lineage>
</organism>
<dbReference type="OrthoDB" id="203724at2759"/>
<dbReference type="InterPro" id="IPR058541">
    <property type="entry name" value="Ig_TPPC8_1st"/>
</dbReference>
<feature type="region of interest" description="Disordered" evidence="1">
    <location>
        <begin position="355"/>
        <end position="399"/>
    </location>
</feature>
<dbReference type="Pfam" id="PF12739">
    <property type="entry name" value="TRAPPC-Trs85"/>
    <property type="match status" value="1"/>
</dbReference>
<evidence type="ECO:0008006" key="6">
    <source>
        <dbReference type="Google" id="ProtNLM"/>
    </source>
</evidence>
<evidence type="ECO:0000256" key="1">
    <source>
        <dbReference type="SAM" id="MobiDB-lite"/>
    </source>
</evidence>
<dbReference type="STRING" id="670483.S7QM54"/>
<name>S7QM54_GLOTA</name>
<evidence type="ECO:0000313" key="4">
    <source>
        <dbReference type="EMBL" id="EPQ60533.1"/>
    </source>
</evidence>
<dbReference type="GeneID" id="19303275"/>
<keyword evidence="5" id="KW-1185">Reference proteome</keyword>
<feature type="domain" description="TPPC8 third Ig-like" evidence="3">
    <location>
        <begin position="996"/>
        <end position="1114"/>
    </location>
</feature>
<dbReference type="InterPro" id="IPR058540">
    <property type="entry name" value="Ig_TPPC8_3rd"/>
</dbReference>
<feature type="compositionally biased region" description="Pro residues" evidence="1">
    <location>
        <begin position="225"/>
        <end position="261"/>
    </location>
</feature>
<dbReference type="OMA" id="GHTISMW"/>
<evidence type="ECO:0000259" key="3">
    <source>
        <dbReference type="Pfam" id="PF24546"/>
    </source>
</evidence>
<dbReference type="PANTHER" id="PTHR12975">
    <property type="entry name" value="TRANSPORT PROTEIN TRAPP"/>
    <property type="match status" value="1"/>
</dbReference>
<dbReference type="Pfam" id="PF24545">
    <property type="entry name" value="Ig_TPPC8_1st"/>
    <property type="match status" value="1"/>
</dbReference>
<dbReference type="Pfam" id="PF24546">
    <property type="entry name" value="Ig_TPPC8_3rd"/>
    <property type="match status" value="1"/>
</dbReference>
<feature type="compositionally biased region" description="Low complexity" evidence="1">
    <location>
        <begin position="368"/>
        <end position="386"/>
    </location>
</feature>
<dbReference type="EMBL" id="KB469296">
    <property type="protein sequence ID" value="EPQ60533.1"/>
    <property type="molecule type" value="Genomic_DNA"/>
</dbReference>
<dbReference type="HOGENOM" id="CLU_004823_3_0_1"/>
<dbReference type="InterPro" id="IPR024420">
    <property type="entry name" value="TRAPP_III_complex_Trs85"/>
</dbReference>
<evidence type="ECO:0000259" key="2">
    <source>
        <dbReference type="Pfam" id="PF24545"/>
    </source>
</evidence>
<protein>
    <recommendedName>
        <fullName evidence="6">ER-golgi trafficking TRAPP I complex 85 kDa subunit-domain-containing protein</fullName>
    </recommendedName>
</protein>
<dbReference type="RefSeq" id="XP_007860926.1">
    <property type="nucleotide sequence ID" value="XM_007862735.1"/>
</dbReference>
<reference evidence="4 5" key="1">
    <citation type="journal article" date="2012" name="Science">
        <title>The Paleozoic origin of enzymatic lignin decomposition reconstructed from 31 fungal genomes.</title>
        <authorList>
            <person name="Floudas D."/>
            <person name="Binder M."/>
            <person name="Riley R."/>
            <person name="Barry K."/>
            <person name="Blanchette R.A."/>
            <person name="Henrissat B."/>
            <person name="Martinez A.T."/>
            <person name="Otillar R."/>
            <person name="Spatafora J.W."/>
            <person name="Yadav J.S."/>
            <person name="Aerts A."/>
            <person name="Benoit I."/>
            <person name="Boyd A."/>
            <person name="Carlson A."/>
            <person name="Copeland A."/>
            <person name="Coutinho P.M."/>
            <person name="de Vries R.P."/>
            <person name="Ferreira P."/>
            <person name="Findley K."/>
            <person name="Foster B."/>
            <person name="Gaskell J."/>
            <person name="Glotzer D."/>
            <person name="Gorecki P."/>
            <person name="Heitman J."/>
            <person name="Hesse C."/>
            <person name="Hori C."/>
            <person name="Igarashi K."/>
            <person name="Jurgens J.A."/>
            <person name="Kallen N."/>
            <person name="Kersten P."/>
            <person name="Kohler A."/>
            <person name="Kuees U."/>
            <person name="Kumar T.K.A."/>
            <person name="Kuo A."/>
            <person name="LaButti K."/>
            <person name="Larrondo L.F."/>
            <person name="Lindquist E."/>
            <person name="Ling A."/>
            <person name="Lombard V."/>
            <person name="Lucas S."/>
            <person name="Lundell T."/>
            <person name="Martin R."/>
            <person name="McLaughlin D.J."/>
            <person name="Morgenstern I."/>
            <person name="Morin E."/>
            <person name="Murat C."/>
            <person name="Nagy L.G."/>
            <person name="Nolan M."/>
            <person name="Ohm R.A."/>
            <person name="Patyshakuliyeva A."/>
            <person name="Rokas A."/>
            <person name="Ruiz-Duenas F.J."/>
            <person name="Sabat G."/>
            <person name="Salamov A."/>
            <person name="Samejima M."/>
            <person name="Schmutz J."/>
            <person name="Slot J.C."/>
            <person name="St John F."/>
            <person name="Stenlid J."/>
            <person name="Sun H."/>
            <person name="Sun S."/>
            <person name="Syed K."/>
            <person name="Tsang A."/>
            <person name="Wiebenga A."/>
            <person name="Young D."/>
            <person name="Pisabarro A."/>
            <person name="Eastwood D.C."/>
            <person name="Martin F."/>
            <person name="Cullen D."/>
            <person name="Grigoriev I.V."/>
            <person name="Hibbett D.S."/>
        </authorList>
    </citation>
    <scope>NUCLEOTIDE SEQUENCE [LARGE SCALE GENOMIC DNA]</scope>
    <source>
        <strain evidence="4 5">ATCC 11539</strain>
    </source>
</reference>
<evidence type="ECO:0000313" key="5">
    <source>
        <dbReference type="Proteomes" id="UP000030669"/>
    </source>
</evidence>
<feature type="domain" description="TPPC8 first Ig-like" evidence="2">
    <location>
        <begin position="729"/>
        <end position="820"/>
    </location>
</feature>
<feature type="region of interest" description="Disordered" evidence="1">
    <location>
        <begin position="225"/>
        <end position="269"/>
    </location>
</feature>
<gene>
    <name evidence="4" type="ORF">GLOTRDRAFT_135205</name>
</gene>
<accession>S7QM54</accession>
<dbReference type="PANTHER" id="PTHR12975:SF6">
    <property type="entry name" value="TRAFFICKING PROTEIN PARTICLE COMPLEX SUBUNIT 8"/>
    <property type="match status" value="1"/>
</dbReference>
<proteinExistence type="predicted"/>
<dbReference type="KEGG" id="gtr:GLOTRDRAFT_135205"/>
<sequence length="1382" mass="152580">MAPLPYSLSPHVCVLSSPDLESVLASASLPPLPQVLQSFSPLPNVTTRTTSLTSVTHSSFTIRFSDLVEIEAGCKEDEEVRASRTLDWIGARIAKRSARWVEDTERVQAGEKVGRTPWWDELRRCVEGDHVPSRIEGWNHPIAVILAVSTTAPNPLQAVTALHSRQLELPPWVDSTYLKYTLIVHPENSPLSDEEAGALFNAVKKQYGLHAHLLPLSLPSPPPPAIPVPAPLPRLPPPPSPESLLSPPPPPAMFSAPPTPTPGAMGSSLSTQMMSFASSIDGPASAEEERTGKSSGNSLRMHEKDIQMTARFVREFLLMSVVPFMEKCAIEWNETYSSTRRLPSRLFSSTRRLFGSSTPSSYTPGHASTPSTSSVTSRTSISSVTSGANGSQAGGPPPMHRRLAEFATILGDIKLAISVWESLRKEGKGGSDILPLLLAPSPALALHASHALNTLHLPSPDPPAHAQFHALTYAVRWTIGINPQDFLSNTLEGERWLVSTAGSAEEPHAALLLGHAALLSTMKRAKRRAALWYLFAANRLEKCGVRPLTMYFLRKAHALYTAGPEKSLSPSLWDSEDRSPTDWVGFPDVKAGIEHALGRLLYTTGNIEGAIDYFLGLLRRPSTCFISRQPPVMTNGKAAESGVDPSATDRIYLEDFRVAFKHFLATGGDDTRIAGWKLPIKFCNPKQTKIRLPNQGVNGLDNVWADRETKWETFWKSKGGRNRLEASGKAAVNETFWVDIEVQNPLDVEVNLSDVTVVAQERVSAELESPVDILEAEVIDDIVLAANETRSIPLAVKVNRPASLVISDVRYKFLSLLPVMDSLACRGRRLHETALQRQSKTYAPNAFVTVDVEDADQRLQGNFVEDGRLEMAHGECKRMKLWFSNAGTRPIGELWMISGDEDELWVETPNDAGSSSKRPVTSEVISSNNSLLAAEPFRVPLESLTNSSSIPPGGNVELTVIFHAEKAANDELCLLFVFREGNDQPFHSARVSRQYEVNPCLRATATSRPSRSPDHLYLINVEIENVSSCGDLHLRQLTTLSPTWKCSPIATEQTLGCLPVNQTARFYFDADRWEEGSAEQTLQFVHKKLGDILHSRSIDPSSPPSIQLFCRHLSDGHAHSVEDTPTRHFVHTSRRKFISRAVATEHPYIPPASHPYVFPLYNPAALDVVIFWEIPSQERSGYISVSGLLLGAGHAALKELIEEAQNAKVKRSMYAETQREREGILEAIRTSEWNAEMNPIVVRVQDGLRVEHDFAKGGRLAPITFVLRNYSLTHPARFTLRLGHEKRSSYPSNLLPAQYSGRLSHRGRLEPSQQIEVQAKMWITRPGAYALIGWQAETQVEEIPLTGQEAPEAHSRRIRHRYIQGPPLADRSCIVVSNVQSG</sequence>